<evidence type="ECO:0000313" key="2">
    <source>
        <dbReference type="EMBL" id="VTJ63953.1"/>
    </source>
</evidence>
<organism evidence="2 3">
    <name type="scientific">Marmota monax</name>
    <name type="common">Woodchuck</name>
    <dbReference type="NCBI Taxonomy" id="9995"/>
    <lineage>
        <taxon>Eukaryota</taxon>
        <taxon>Metazoa</taxon>
        <taxon>Chordata</taxon>
        <taxon>Craniata</taxon>
        <taxon>Vertebrata</taxon>
        <taxon>Euteleostomi</taxon>
        <taxon>Mammalia</taxon>
        <taxon>Eutheria</taxon>
        <taxon>Euarchontoglires</taxon>
        <taxon>Glires</taxon>
        <taxon>Rodentia</taxon>
        <taxon>Sciuromorpha</taxon>
        <taxon>Sciuridae</taxon>
        <taxon>Xerinae</taxon>
        <taxon>Marmotini</taxon>
        <taxon>Marmota</taxon>
    </lineage>
</organism>
<accession>A0A5E4B2K1</accession>
<reference evidence="2" key="1">
    <citation type="submission" date="2019-04" db="EMBL/GenBank/DDBJ databases">
        <authorList>
            <person name="Alioto T."/>
            <person name="Alioto T."/>
        </authorList>
    </citation>
    <scope>NUCLEOTIDE SEQUENCE [LARGE SCALE GENOMIC DNA]</scope>
</reference>
<evidence type="ECO:0000313" key="3">
    <source>
        <dbReference type="Proteomes" id="UP000335636"/>
    </source>
</evidence>
<proteinExistence type="predicted"/>
<feature type="region of interest" description="Disordered" evidence="1">
    <location>
        <begin position="40"/>
        <end position="65"/>
    </location>
</feature>
<dbReference type="EMBL" id="CABDUW010000245">
    <property type="protein sequence ID" value="VTJ63953.1"/>
    <property type="molecule type" value="Genomic_DNA"/>
</dbReference>
<name>A0A5E4B2K1_MARMO</name>
<sequence length="65" mass="7032">MAWACLGVHPPLHVPLTMELRVTPNTIFCQVRAPFPGIRGQPSEVASSSCGSCRNQGGHSTEEER</sequence>
<comment type="caution">
    <text evidence="2">The sequence shown here is derived from an EMBL/GenBank/DDBJ whole genome shotgun (WGS) entry which is preliminary data.</text>
</comment>
<keyword evidence="3" id="KW-1185">Reference proteome</keyword>
<feature type="non-terminal residue" evidence="2">
    <location>
        <position position="65"/>
    </location>
</feature>
<feature type="compositionally biased region" description="Polar residues" evidence="1">
    <location>
        <begin position="44"/>
        <end position="59"/>
    </location>
</feature>
<protein>
    <submittedName>
        <fullName evidence="2">Uncharacterized protein</fullName>
    </submittedName>
</protein>
<dbReference type="Proteomes" id="UP000335636">
    <property type="component" value="Unassembled WGS sequence"/>
</dbReference>
<evidence type="ECO:0000256" key="1">
    <source>
        <dbReference type="SAM" id="MobiDB-lite"/>
    </source>
</evidence>
<gene>
    <name evidence="2" type="ORF">MONAX_5E047146</name>
</gene>
<dbReference type="AlphaFoldDB" id="A0A5E4B2K1"/>